<dbReference type="AlphaFoldDB" id="A0A0D6P7Z3"/>
<keyword evidence="3" id="KW-1185">Reference proteome</keyword>
<name>A0A0D6P7Z3_9PROT</name>
<dbReference type="InterPro" id="IPR007325">
    <property type="entry name" value="KFase/CYL"/>
</dbReference>
<reference evidence="2 3" key="1">
    <citation type="submission" date="2012-11" db="EMBL/GenBank/DDBJ databases">
        <title>Whole genome sequence of Acidisphaera rubrifaciens HS-AP3.</title>
        <authorList>
            <person name="Azuma Y."/>
            <person name="Higashiura N."/>
            <person name="Hirakawa H."/>
            <person name="Matsushita K."/>
        </authorList>
    </citation>
    <scope>NUCLEOTIDE SEQUENCE [LARGE SCALE GENOMIC DNA]</scope>
    <source>
        <strain evidence="2 3">HS-AP3</strain>
    </source>
</reference>
<dbReference type="SUPFAM" id="SSF102198">
    <property type="entry name" value="Putative cyclase"/>
    <property type="match status" value="1"/>
</dbReference>
<evidence type="ECO:0000313" key="2">
    <source>
        <dbReference type="EMBL" id="GAN77777.1"/>
    </source>
</evidence>
<sequence>MKRWTRRPEGSTWGDWGEDDQLGRANLLTREAVLRGVAEVREGRTFCLSLPLDYPGGSLLNPRRTPPELRPTQRNGRPNMNYPLRCDDPTALDIVCDDQVLLTLQYSTQWDSLAHVGQMFDVDGDGRPEDVYYNGFRANSDIVGPVAYRDDGFMTPLGAHKGAQRLGVENMAAACMQGRGVMIDLLAHYGRSGKLIDYDDIRRVIDADGIVIEPGDFVLFRTGFAQALLEMNREPDVKTLFATTCALDGRDVRLHQWVTDCGAVALIADNYGVESVPPRPCMDDFCAMLPLHAHCLFRLGCYLGELWYLTDLADWLRANNRTRFMLTAPPLRLPGAVGSPATPVATV</sequence>
<protein>
    <recommendedName>
        <fullName evidence="4">Cyclase</fullName>
    </recommendedName>
</protein>
<dbReference type="GO" id="GO:0004061">
    <property type="term" value="F:arylformamidase activity"/>
    <property type="evidence" value="ECO:0007669"/>
    <property type="project" value="InterPro"/>
</dbReference>
<comment type="caution">
    <text evidence="2">The sequence shown here is derived from an EMBL/GenBank/DDBJ whole genome shotgun (WGS) entry which is preliminary data.</text>
</comment>
<feature type="region of interest" description="Disordered" evidence="1">
    <location>
        <begin position="58"/>
        <end position="81"/>
    </location>
</feature>
<organism evidence="2 3">
    <name type="scientific">Acidisphaera rubrifaciens HS-AP3</name>
    <dbReference type="NCBI Taxonomy" id="1231350"/>
    <lineage>
        <taxon>Bacteria</taxon>
        <taxon>Pseudomonadati</taxon>
        <taxon>Pseudomonadota</taxon>
        <taxon>Alphaproteobacteria</taxon>
        <taxon>Acetobacterales</taxon>
        <taxon>Acetobacteraceae</taxon>
        <taxon>Acidisphaera</taxon>
    </lineage>
</organism>
<proteinExistence type="predicted"/>
<dbReference type="PANTHER" id="PTHR34861">
    <property type="match status" value="1"/>
</dbReference>
<dbReference type="OrthoDB" id="7067800at2"/>
<evidence type="ECO:0000313" key="3">
    <source>
        <dbReference type="Proteomes" id="UP000032680"/>
    </source>
</evidence>
<evidence type="ECO:0008006" key="4">
    <source>
        <dbReference type="Google" id="ProtNLM"/>
    </source>
</evidence>
<accession>A0A0D6P7Z3</accession>
<dbReference type="InterPro" id="IPR037175">
    <property type="entry name" value="KFase_sf"/>
</dbReference>
<dbReference type="PANTHER" id="PTHR34861:SF10">
    <property type="entry name" value="CYCLASE"/>
    <property type="match status" value="1"/>
</dbReference>
<evidence type="ECO:0000256" key="1">
    <source>
        <dbReference type="SAM" id="MobiDB-lite"/>
    </source>
</evidence>
<dbReference type="Pfam" id="PF04199">
    <property type="entry name" value="Cyclase"/>
    <property type="match status" value="1"/>
</dbReference>
<dbReference type="Proteomes" id="UP000032680">
    <property type="component" value="Unassembled WGS sequence"/>
</dbReference>
<gene>
    <name evidence="2" type="ORF">Asru_0458_06</name>
</gene>
<dbReference type="RefSeq" id="WP_048862012.1">
    <property type="nucleotide sequence ID" value="NZ_BANB01000458.1"/>
</dbReference>
<dbReference type="EMBL" id="BANB01000458">
    <property type="protein sequence ID" value="GAN77777.1"/>
    <property type="molecule type" value="Genomic_DNA"/>
</dbReference>
<dbReference type="Gene3D" id="3.50.30.50">
    <property type="entry name" value="Putative cyclase"/>
    <property type="match status" value="1"/>
</dbReference>
<dbReference type="GO" id="GO:0019441">
    <property type="term" value="P:L-tryptophan catabolic process to kynurenine"/>
    <property type="evidence" value="ECO:0007669"/>
    <property type="project" value="InterPro"/>
</dbReference>